<evidence type="ECO:0000313" key="2">
    <source>
        <dbReference type="EMBL" id="PAV15611.1"/>
    </source>
</evidence>
<feature type="compositionally biased region" description="Polar residues" evidence="1">
    <location>
        <begin position="137"/>
        <end position="147"/>
    </location>
</feature>
<accession>A0A286U7P8</accession>
<dbReference type="EMBL" id="NBII01000009">
    <property type="protein sequence ID" value="PAV15611.1"/>
    <property type="molecule type" value="Genomic_DNA"/>
</dbReference>
<protein>
    <submittedName>
        <fullName evidence="2">Uncharacterized protein</fullName>
    </submittedName>
</protein>
<proteinExistence type="predicted"/>
<evidence type="ECO:0000256" key="1">
    <source>
        <dbReference type="SAM" id="MobiDB-lite"/>
    </source>
</evidence>
<dbReference type="OrthoDB" id="2141239at2759"/>
<sequence length="160" mass="16391">MAIDSKASNVSSIKAASSANPASLVANFGNCSTPMITFTALTTGRGGLFSPLDNKTYPVAPNATISTVANFICNQLTTVCKANEVARVTCNVAINEANDATKGTGQQADRFNNAFGIPTNYGATNTNNGRKAHKKTTAANASPTQPSKDGGEEADTRSGG</sequence>
<dbReference type="STRING" id="2282107.A0A286U7P8"/>
<feature type="region of interest" description="Disordered" evidence="1">
    <location>
        <begin position="122"/>
        <end position="160"/>
    </location>
</feature>
<dbReference type="Proteomes" id="UP000217199">
    <property type="component" value="Unassembled WGS sequence"/>
</dbReference>
<evidence type="ECO:0000313" key="3">
    <source>
        <dbReference type="Proteomes" id="UP000217199"/>
    </source>
</evidence>
<dbReference type="AlphaFoldDB" id="A0A286U7P8"/>
<comment type="caution">
    <text evidence="2">The sequence shown here is derived from an EMBL/GenBank/DDBJ whole genome shotgun (WGS) entry which is preliminary data.</text>
</comment>
<organism evidence="2 3">
    <name type="scientific">Pyrrhoderma noxium</name>
    <dbReference type="NCBI Taxonomy" id="2282107"/>
    <lineage>
        <taxon>Eukaryota</taxon>
        <taxon>Fungi</taxon>
        <taxon>Dikarya</taxon>
        <taxon>Basidiomycota</taxon>
        <taxon>Agaricomycotina</taxon>
        <taxon>Agaricomycetes</taxon>
        <taxon>Hymenochaetales</taxon>
        <taxon>Hymenochaetaceae</taxon>
        <taxon>Pyrrhoderma</taxon>
    </lineage>
</organism>
<feature type="compositionally biased region" description="Basic and acidic residues" evidence="1">
    <location>
        <begin position="149"/>
        <end position="160"/>
    </location>
</feature>
<name>A0A286U7P8_9AGAM</name>
<gene>
    <name evidence="2" type="ORF">PNOK_0846900</name>
</gene>
<keyword evidence="3" id="KW-1185">Reference proteome</keyword>
<dbReference type="InParanoid" id="A0A286U7P8"/>
<reference evidence="2 3" key="1">
    <citation type="journal article" date="2017" name="Mol. Ecol.">
        <title>Comparative and population genomic landscape of Phellinus noxius: A hypervariable fungus causing root rot in trees.</title>
        <authorList>
            <person name="Chung C.L."/>
            <person name="Lee T.J."/>
            <person name="Akiba M."/>
            <person name="Lee H.H."/>
            <person name="Kuo T.H."/>
            <person name="Liu D."/>
            <person name="Ke H.M."/>
            <person name="Yokoi T."/>
            <person name="Roa M.B."/>
            <person name="Lu M.J."/>
            <person name="Chang Y.Y."/>
            <person name="Ann P.J."/>
            <person name="Tsai J.N."/>
            <person name="Chen C.Y."/>
            <person name="Tzean S.S."/>
            <person name="Ota Y."/>
            <person name="Hattori T."/>
            <person name="Sahashi N."/>
            <person name="Liou R.F."/>
            <person name="Kikuchi T."/>
            <person name="Tsai I.J."/>
        </authorList>
    </citation>
    <scope>NUCLEOTIDE SEQUENCE [LARGE SCALE GENOMIC DNA]</scope>
    <source>
        <strain evidence="2 3">FFPRI411160</strain>
    </source>
</reference>